<dbReference type="EMBL" id="SSFD01000180">
    <property type="protein sequence ID" value="TXH84401.1"/>
    <property type="molecule type" value="Genomic_DNA"/>
</dbReference>
<dbReference type="Proteomes" id="UP000002186">
    <property type="component" value="Chromosome"/>
</dbReference>
<dbReference type="RefSeq" id="WP_004320158.1">
    <property type="nucleotide sequence ID" value="NC_011662.2"/>
</dbReference>
<evidence type="ECO:0000313" key="3">
    <source>
        <dbReference type="EMBL" id="TXH84401.1"/>
    </source>
</evidence>
<feature type="signal peptide" evidence="1">
    <location>
        <begin position="1"/>
        <end position="24"/>
    </location>
</feature>
<reference evidence="4" key="1">
    <citation type="submission" date="2009-05" db="EMBL/GenBank/DDBJ databases">
        <title>Complete sequence of chromosome of Thauera sp. MZ1T.</title>
        <authorList>
            <consortium name="US DOE Joint Genome Institute"/>
            <person name="Lucas S."/>
            <person name="Copeland A."/>
            <person name="Lapidus A."/>
            <person name="Glavina del Rio T."/>
            <person name="Dalin E."/>
            <person name="Tice H."/>
            <person name="Bruce D."/>
            <person name="Goodwin L."/>
            <person name="Pitluck S."/>
            <person name="Sims D."/>
            <person name="Brettin T."/>
            <person name="Detter J.C."/>
            <person name="Han C."/>
            <person name="Larimer F."/>
            <person name="Land M."/>
            <person name="Hauser L."/>
            <person name="Kyrpides N."/>
            <person name="Mikhailova N."/>
            <person name="Sayler G.S."/>
        </authorList>
    </citation>
    <scope>NUCLEOTIDE SEQUENCE [LARGE SCALE GENOMIC DNA]</scope>
    <source>
        <strain evidence="4">MZ1T</strain>
    </source>
</reference>
<dbReference type="AlphaFoldDB" id="C4ZNI7"/>
<evidence type="ECO:0008006" key="6">
    <source>
        <dbReference type="Google" id="ProtNLM"/>
    </source>
</evidence>
<name>C4ZNI7_THASP</name>
<accession>C4ZNI7</accession>
<keyword evidence="1" id="KW-0732">Signal</keyword>
<accession>A0A5C7SP08</accession>
<dbReference type="HOGENOM" id="CLU_1554555_0_0_4"/>
<evidence type="ECO:0000313" key="5">
    <source>
        <dbReference type="Proteomes" id="UP000321192"/>
    </source>
</evidence>
<dbReference type="Proteomes" id="UP000321192">
    <property type="component" value="Unassembled WGS sequence"/>
</dbReference>
<gene>
    <name evidence="2" type="ordered locus">Tmz1t_1391</name>
    <name evidence="3" type="ORF">E6Q80_11600</name>
</gene>
<feature type="chain" id="PRO_5042451299" description="DUF3455 domain-containing protein" evidence="1">
    <location>
        <begin position="25"/>
        <end position="172"/>
    </location>
</feature>
<reference evidence="3 5" key="3">
    <citation type="submission" date="2018-09" db="EMBL/GenBank/DDBJ databases">
        <title>Metagenome Assembled Genomes from an Advanced Water Purification Facility.</title>
        <authorList>
            <person name="Stamps B.W."/>
            <person name="Spear J.R."/>
        </authorList>
    </citation>
    <scope>NUCLEOTIDE SEQUENCE [LARGE SCALE GENOMIC DNA]</scope>
    <source>
        <strain evidence="3">Bin_27_1</strain>
    </source>
</reference>
<dbReference type="EMBL" id="CP001281">
    <property type="protein sequence ID" value="ACK54150.1"/>
    <property type="molecule type" value="Genomic_DNA"/>
</dbReference>
<protein>
    <recommendedName>
        <fullName evidence="6">DUF3455 domain-containing protein</fullName>
    </recommendedName>
</protein>
<reference evidence="2 4" key="2">
    <citation type="journal article" date="2012" name="Stand. Genomic Sci.">
        <title>Complete genome sequence of Thauera aminoaromatica strain MZ1T.</title>
        <authorList>
            <person name="Jiang K."/>
            <person name="Sanseverino J."/>
            <person name="Chauhan A."/>
            <person name="Lucas S."/>
            <person name="Copeland A."/>
            <person name="Lapidus A."/>
            <person name="Del Rio T.G."/>
            <person name="Dalin E."/>
            <person name="Tice H."/>
            <person name="Bruce D."/>
            <person name="Goodwin L."/>
            <person name="Pitluck S."/>
            <person name="Sims D."/>
            <person name="Brettin T."/>
            <person name="Detter J.C."/>
            <person name="Han C."/>
            <person name="Chang Y.J."/>
            <person name="Larimer F."/>
            <person name="Land M."/>
            <person name="Hauser L."/>
            <person name="Kyrpides N.C."/>
            <person name="Mikhailova N."/>
            <person name="Moser S."/>
            <person name="Jegier P."/>
            <person name="Close D."/>
            <person name="Debruyn J.M."/>
            <person name="Wang Y."/>
            <person name="Layton A.C."/>
            <person name="Allen M.S."/>
            <person name="Sayler G.S."/>
        </authorList>
    </citation>
    <scope>NUCLEOTIDE SEQUENCE [LARGE SCALE GENOMIC DNA]</scope>
    <source>
        <strain evidence="2 4">MZ1T</strain>
    </source>
</reference>
<dbReference type="PROSITE" id="PS51257">
    <property type="entry name" value="PROKAR_LIPOPROTEIN"/>
    <property type="match status" value="1"/>
</dbReference>
<dbReference type="KEGG" id="tmz:Tmz1t_1391"/>
<evidence type="ECO:0000313" key="2">
    <source>
        <dbReference type="EMBL" id="ACK54150.1"/>
    </source>
</evidence>
<sequence>MKPSFLFAGLVLLSGVAAPGVAFAGCGDTQVTGDQLALLLPGRYACAADERPEWGWKYQELHLASGTLRDFKRGLRDSVDPSKDVGNWRIVGDAVEYSYLDASGSSGPFSHTVHGNGLGAYSICKGGSEVASLQDDSGNGCVAGGATTMVFQGRSTNTEQPRTNRGVAAGQR</sequence>
<evidence type="ECO:0000313" key="4">
    <source>
        <dbReference type="Proteomes" id="UP000002186"/>
    </source>
</evidence>
<organism evidence="2 4">
    <name type="scientific">Thauera aminoaromatica</name>
    <dbReference type="NCBI Taxonomy" id="164330"/>
    <lineage>
        <taxon>Bacteria</taxon>
        <taxon>Pseudomonadati</taxon>
        <taxon>Pseudomonadota</taxon>
        <taxon>Betaproteobacteria</taxon>
        <taxon>Rhodocyclales</taxon>
        <taxon>Zoogloeaceae</taxon>
        <taxon>Thauera</taxon>
    </lineage>
</organism>
<keyword evidence="4" id="KW-1185">Reference proteome</keyword>
<proteinExistence type="predicted"/>
<evidence type="ECO:0000256" key="1">
    <source>
        <dbReference type="SAM" id="SignalP"/>
    </source>
</evidence>